<reference evidence="3 4" key="1">
    <citation type="submission" date="2024-08" db="EMBL/GenBank/DDBJ databases">
        <title>Genome sequence of Streptomyces aureus CACIA-1.46HGO.</title>
        <authorList>
            <person name="Evangelista-Martinez Z."/>
        </authorList>
    </citation>
    <scope>NUCLEOTIDE SEQUENCE [LARGE SCALE GENOMIC DNA]</scope>
    <source>
        <strain evidence="3 4">CACIA-1.46HGO</strain>
    </source>
</reference>
<feature type="compositionally biased region" description="Polar residues" evidence="1">
    <location>
        <begin position="68"/>
        <end position="80"/>
    </location>
</feature>
<evidence type="ECO:0000256" key="1">
    <source>
        <dbReference type="SAM" id="MobiDB-lite"/>
    </source>
</evidence>
<accession>A0ABV4SLV2</accession>
<feature type="region of interest" description="Disordered" evidence="1">
    <location>
        <begin position="102"/>
        <end position="122"/>
    </location>
</feature>
<evidence type="ECO:0000313" key="3">
    <source>
        <dbReference type="EMBL" id="MFA3839000.1"/>
    </source>
</evidence>
<dbReference type="InterPro" id="IPR047650">
    <property type="entry name" value="Transpos_IS110"/>
</dbReference>
<dbReference type="Proteomes" id="UP001571476">
    <property type="component" value="Unassembled WGS sequence"/>
</dbReference>
<comment type="caution">
    <text evidence="3">The sequence shown here is derived from an EMBL/GenBank/DDBJ whole genome shotgun (WGS) entry which is preliminary data.</text>
</comment>
<feature type="compositionally biased region" description="Basic residues" evidence="1">
    <location>
        <begin position="111"/>
        <end position="122"/>
    </location>
</feature>
<dbReference type="PANTHER" id="PTHR33055:SF3">
    <property type="entry name" value="PUTATIVE TRANSPOSASE FOR IS117-RELATED"/>
    <property type="match status" value="1"/>
</dbReference>
<feature type="region of interest" description="Disordered" evidence="1">
    <location>
        <begin position="1"/>
        <end position="30"/>
    </location>
</feature>
<evidence type="ECO:0000259" key="2">
    <source>
        <dbReference type="Pfam" id="PF02371"/>
    </source>
</evidence>
<sequence>MTRRPASPRQRSPDARRAGSRPHRAHRAPGLGTVLAAELLGHVGDVARFPTEHHFASYTGTAPLDASSGKNTRPRLNTGGNRALNSVLHIIASARSATEVAARTTTCGRSPKARPRPRPAGC</sequence>
<dbReference type="EMBL" id="JBGOSP010000011">
    <property type="protein sequence ID" value="MFA3839000.1"/>
    <property type="molecule type" value="Genomic_DNA"/>
</dbReference>
<dbReference type="PANTHER" id="PTHR33055">
    <property type="entry name" value="TRANSPOSASE FOR INSERTION SEQUENCE ELEMENT IS1111A"/>
    <property type="match status" value="1"/>
</dbReference>
<dbReference type="RefSeq" id="WP_372563932.1">
    <property type="nucleotide sequence ID" value="NZ_JBGOSP010000011.1"/>
</dbReference>
<evidence type="ECO:0000313" key="4">
    <source>
        <dbReference type="Proteomes" id="UP001571476"/>
    </source>
</evidence>
<proteinExistence type="predicted"/>
<name>A0ABV4SLV2_9ACTN</name>
<protein>
    <submittedName>
        <fullName evidence="3">Transposase</fullName>
    </submittedName>
</protein>
<dbReference type="Pfam" id="PF02371">
    <property type="entry name" value="Transposase_20"/>
    <property type="match status" value="1"/>
</dbReference>
<feature type="domain" description="Transposase IS116/IS110/IS902 C-terminal" evidence="2">
    <location>
        <begin position="26"/>
        <end position="99"/>
    </location>
</feature>
<keyword evidence="4" id="KW-1185">Reference proteome</keyword>
<gene>
    <name evidence="3" type="ORF">ACEG43_22935</name>
</gene>
<organism evidence="3 4">
    <name type="scientific">Streptomyces aureus</name>
    <dbReference type="NCBI Taxonomy" id="193461"/>
    <lineage>
        <taxon>Bacteria</taxon>
        <taxon>Bacillati</taxon>
        <taxon>Actinomycetota</taxon>
        <taxon>Actinomycetes</taxon>
        <taxon>Kitasatosporales</taxon>
        <taxon>Streptomycetaceae</taxon>
        <taxon>Streptomyces</taxon>
    </lineage>
</organism>
<feature type="region of interest" description="Disordered" evidence="1">
    <location>
        <begin position="59"/>
        <end position="80"/>
    </location>
</feature>
<dbReference type="InterPro" id="IPR003346">
    <property type="entry name" value="Transposase_20"/>
</dbReference>
<feature type="compositionally biased region" description="Basic residues" evidence="1">
    <location>
        <begin position="18"/>
        <end position="27"/>
    </location>
</feature>